<evidence type="ECO:0000313" key="3">
    <source>
        <dbReference type="Proteomes" id="UP000085678"/>
    </source>
</evidence>
<evidence type="ECO:0000313" key="4">
    <source>
        <dbReference type="RefSeq" id="XP_013408396.1"/>
    </source>
</evidence>
<dbReference type="AlphaFoldDB" id="A0A1S3JDZ9"/>
<dbReference type="GeneID" id="106172296"/>
<feature type="chain" id="PRO_5010215534" evidence="1">
    <location>
        <begin position="22"/>
        <end position="177"/>
    </location>
</feature>
<organism evidence="3 4">
    <name type="scientific">Lingula anatina</name>
    <name type="common">Brachiopod</name>
    <name type="synonym">Lingula unguis</name>
    <dbReference type="NCBI Taxonomy" id="7574"/>
    <lineage>
        <taxon>Eukaryota</taxon>
        <taxon>Metazoa</taxon>
        <taxon>Spiralia</taxon>
        <taxon>Lophotrochozoa</taxon>
        <taxon>Brachiopoda</taxon>
        <taxon>Linguliformea</taxon>
        <taxon>Lingulata</taxon>
        <taxon>Lingulida</taxon>
        <taxon>Linguloidea</taxon>
        <taxon>Lingulidae</taxon>
        <taxon>Lingula</taxon>
    </lineage>
</organism>
<proteinExistence type="predicted"/>
<reference evidence="4" key="1">
    <citation type="submission" date="2025-08" db="UniProtKB">
        <authorList>
            <consortium name="RefSeq"/>
        </authorList>
    </citation>
    <scope>IDENTIFICATION</scope>
    <source>
        <tissue evidence="4">Gonads</tissue>
    </source>
</reference>
<accession>A0A1S3JDZ9</accession>
<feature type="signal peptide" evidence="1">
    <location>
        <begin position="1"/>
        <end position="21"/>
    </location>
</feature>
<dbReference type="KEGG" id="lak:106172296"/>
<keyword evidence="3" id="KW-1185">Reference proteome</keyword>
<dbReference type="PROSITE" id="PS51257">
    <property type="entry name" value="PROKAR_LIPOPROTEIN"/>
    <property type="match status" value="1"/>
</dbReference>
<dbReference type="RefSeq" id="XP_013408396.1">
    <property type="nucleotide sequence ID" value="XM_013552942.1"/>
</dbReference>
<gene>
    <name evidence="4" type="primary">LOC106172296</name>
</gene>
<dbReference type="OrthoDB" id="6103064at2759"/>
<dbReference type="InParanoid" id="A0A1S3JDZ9"/>
<name>A0A1S3JDZ9_LINAN</name>
<sequence length="177" mass="19316">MTRSLVLTVSILLLLIFGCTGHGMYHGWGRSHGGRWHDRWDGHRGMGNGGGCPGCGRWGMMMGRRFGWDEMMGPGWGRRWQTDGGDGSPSRGLCGEESYDPSTHMCCGGGVHAIDDNTFCCGGEVVNANTESCCAGNKYRLKENKGCCRGLLYDTTKDLCERGRIISKPDSTLKVVE</sequence>
<feature type="domain" description="Galaxin-like repeats" evidence="2">
    <location>
        <begin position="94"/>
        <end position="169"/>
    </location>
</feature>
<protein>
    <submittedName>
        <fullName evidence="4">Uncharacterized protein LOC106172296</fullName>
    </submittedName>
</protein>
<keyword evidence="1" id="KW-0732">Signal</keyword>
<dbReference type="Proteomes" id="UP000085678">
    <property type="component" value="Unplaced"/>
</dbReference>
<evidence type="ECO:0000259" key="2">
    <source>
        <dbReference type="Pfam" id="PF24748"/>
    </source>
</evidence>
<dbReference type="Pfam" id="PF24748">
    <property type="entry name" value="Galaxin_repeat"/>
    <property type="match status" value="1"/>
</dbReference>
<evidence type="ECO:0000256" key="1">
    <source>
        <dbReference type="SAM" id="SignalP"/>
    </source>
</evidence>
<dbReference type="InterPro" id="IPR056601">
    <property type="entry name" value="Galaxin_dom"/>
</dbReference>